<evidence type="ECO:0000256" key="3">
    <source>
        <dbReference type="ARBA" id="ARBA00012030"/>
    </source>
</evidence>
<name>F8E8T9_FLESM</name>
<keyword evidence="10" id="KW-0411">Iron-sulfur</keyword>
<evidence type="ECO:0000259" key="12">
    <source>
        <dbReference type="SMART" id="SM00986"/>
    </source>
</evidence>
<proteinExistence type="inferred from homology"/>
<comment type="catalytic activity">
    <reaction evidence="1">
        <text>Hydrolyzes single-stranded DNA or mismatched double-stranded DNA and polynucleotides, releasing free uracil.</text>
        <dbReference type="EC" id="3.2.2.27"/>
    </reaction>
</comment>
<dbReference type="SUPFAM" id="SSF52141">
    <property type="entry name" value="Uracil-DNA glycosylase-like"/>
    <property type="match status" value="1"/>
</dbReference>
<dbReference type="GO" id="GO:0004844">
    <property type="term" value="F:uracil DNA N-glycosylase activity"/>
    <property type="evidence" value="ECO:0007669"/>
    <property type="project" value="UniProtKB-EC"/>
</dbReference>
<dbReference type="InterPro" id="IPR005273">
    <property type="entry name" value="Ura-DNA_glyco_family4"/>
</dbReference>
<evidence type="ECO:0000313" key="14">
    <source>
        <dbReference type="Proteomes" id="UP000006621"/>
    </source>
</evidence>
<evidence type="ECO:0000256" key="5">
    <source>
        <dbReference type="ARBA" id="ARBA00022485"/>
    </source>
</evidence>
<dbReference type="EC" id="3.2.2.27" evidence="3"/>
<dbReference type="GO" id="GO:0046872">
    <property type="term" value="F:metal ion binding"/>
    <property type="evidence" value="ECO:0007669"/>
    <property type="project" value="UniProtKB-KW"/>
</dbReference>
<dbReference type="NCBIfam" id="TIGR00758">
    <property type="entry name" value="UDG_fam4"/>
    <property type="match status" value="1"/>
</dbReference>
<keyword evidence="6" id="KW-0479">Metal-binding</keyword>
<protein>
    <recommendedName>
        <fullName evidence="4">Type-4 uracil-DNA glycosylase</fullName>
        <ecNumber evidence="3">3.2.2.27</ecNumber>
    </recommendedName>
</protein>
<dbReference type="Gene3D" id="3.40.470.10">
    <property type="entry name" value="Uracil-DNA glycosylase-like domain"/>
    <property type="match status" value="1"/>
</dbReference>
<evidence type="ECO:0000256" key="4">
    <source>
        <dbReference type="ARBA" id="ARBA00019403"/>
    </source>
</evidence>
<dbReference type="InterPro" id="IPR005122">
    <property type="entry name" value="Uracil-DNA_glycosylase-like"/>
</dbReference>
<keyword evidence="9" id="KW-0408">Iron</keyword>
<evidence type="ECO:0000256" key="9">
    <source>
        <dbReference type="ARBA" id="ARBA00023004"/>
    </source>
</evidence>
<keyword evidence="7" id="KW-0227">DNA damage</keyword>
<dbReference type="SMART" id="SM00986">
    <property type="entry name" value="UDG"/>
    <property type="match status" value="1"/>
</dbReference>
<evidence type="ECO:0000256" key="6">
    <source>
        <dbReference type="ARBA" id="ARBA00022723"/>
    </source>
</evidence>
<evidence type="ECO:0000256" key="10">
    <source>
        <dbReference type="ARBA" id="ARBA00023014"/>
    </source>
</evidence>
<dbReference type="AlphaFoldDB" id="F8E8T9"/>
<dbReference type="KEGG" id="fsi:Flexsi_1562"/>
<evidence type="ECO:0000313" key="13">
    <source>
        <dbReference type="EMBL" id="AEI15212.1"/>
    </source>
</evidence>
<gene>
    <name evidence="13" type="ordered locus">Flexsi_1562</name>
</gene>
<sequence length="222" mass="25120">MDILKDVYGVEFLLFDEKEGHSRVSENSSETGYVAEDMNREMQVLFDKVSVCVECPLHKTRSNVVFGEGNTDARLMFIGEGPGAEEDRQGRPFVGRAGQLLTKMINAMGLEREDVFIANIVKCRPPQNRNPFKDEISTCIGYLYKQIEIIKPEVIISLGGVAAQALLNTEKGISRLRGKFTELNGIKLMPTFHPAYLLRNPKMKRPAWEDLQEVMKILNLKQ</sequence>
<reference evidence="13 14" key="1">
    <citation type="journal article" date="2011" name="Stand. Genomic Sci.">
        <title>Genome sequence of the moderately thermophilic halophile Flexistipes sinusarabici strain (MAS10).</title>
        <authorList>
            <person name="Lapidus A."/>
            <person name="Chertkov O."/>
            <person name="Nolan M."/>
            <person name="Lucas S."/>
            <person name="Hammon N."/>
            <person name="Deshpande S."/>
            <person name="Cheng J.F."/>
            <person name="Tapia R."/>
            <person name="Han C."/>
            <person name="Goodwin L."/>
            <person name="Pitluck S."/>
            <person name="Liolios K."/>
            <person name="Pagani I."/>
            <person name="Ivanova N."/>
            <person name="Huntemann M."/>
            <person name="Mavromatis K."/>
            <person name="Mikhailova N."/>
            <person name="Pati A."/>
            <person name="Chen A."/>
            <person name="Palaniappan K."/>
            <person name="Land M."/>
            <person name="Hauser L."/>
            <person name="Brambilla E.M."/>
            <person name="Rohde M."/>
            <person name="Abt B."/>
            <person name="Spring S."/>
            <person name="Goker M."/>
            <person name="Bristow J."/>
            <person name="Eisen J.A."/>
            <person name="Markowitz V."/>
            <person name="Hugenholtz P."/>
            <person name="Kyrpides N.C."/>
            <person name="Klenk H.P."/>
            <person name="Woyke T."/>
        </authorList>
    </citation>
    <scope>NUCLEOTIDE SEQUENCE [LARGE SCALE GENOMIC DNA]</scope>
    <source>
        <strain evidence="14">DSM 4947 / MAS 10</strain>
    </source>
</reference>
<dbReference type="GO" id="GO:0051539">
    <property type="term" value="F:4 iron, 4 sulfur cluster binding"/>
    <property type="evidence" value="ECO:0007669"/>
    <property type="project" value="UniProtKB-KW"/>
</dbReference>
<organism evidence="13 14">
    <name type="scientific">Flexistipes sinusarabici (strain ATCC 49648 / DSM 4947 / MAS 10)</name>
    <dbReference type="NCBI Taxonomy" id="717231"/>
    <lineage>
        <taxon>Bacteria</taxon>
        <taxon>Pseudomonadati</taxon>
        <taxon>Deferribacterota</taxon>
        <taxon>Deferribacteres</taxon>
        <taxon>Deferribacterales</taxon>
        <taxon>Flexistipitaceae</taxon>
        <taxon>Flexistipes</taxon>
    </lineage>
</organism>
<accession>F8E8T9</accession>
<keyword evidence="11" id="KW-0234">DNA repair</keyword>
<evidence type="ECO:0000256" key="7">
    <source>
        <dbReference type="ARBA" id="ARBA00022763"/>
    </source>
</evidence>
<evidence type="ECO:0000256" key="11">
    <source>
        <dbReference type="ARBA" id="ARBA00023204"/>
    </source>
</evidence>
<dbReference type="RefSeq" id="WP_013886692.1">
    <property type="nucleotide sequence ID" value="NC_015672.1"/>
</dbReference>
<dbReference type="OrthoDB" id="5290748at2"/>
<evidence type="ECO:0000256" key="1">
    <source>
        <dbReference type="ARBA" id="ARBA00001400"/>
    </source>
</evidence>
<keyword evidence="14" id="KW-1185">Reference proteome</keyword>
<dbReference type="EMBL" id="CP002858">
    <property type="protein sequence ID" value="AEI15212.1"/>
    <property type="molecule type" value="Genomic_DNA"/>
</dbReference>
<dbReference type="InterPro" id="IPR036895">
    <property type="entry name" value="Uracil-DNA_glycosylase-like_sf"/>
</dbReference>
<dbReference type="Pfam" id="PF03167">
    <property type="entry name" value="UDG"/>
    <property type="match status" value="1"/>
</dbReference>
<dbReference type="eggNOG" id="COG1573">
    <property type="taxonomic scope" value="Bacteria"/>
</dbReference>
<dbReference type="Proteomes" id="UP000006621">
    <property type="component" value="Chromosome"/>
</dbReference>
<dbReference type="GO" id="GO:0006281">
    <property type="term" value="P:DNA repair"/>
    <property type="evidence" value="ECO:0007669"/>
    <property type="project" value="UniProtKB-KW"/>
</dbReference>
<keyword evidence="8" id="KW-0378">Hydrolase</keyword>
<comment type="similarity">
    <text evidence="2">Belongs to the uracil-DNA glycosylase (UDG) superfamily. Type 4 (UDGa) family.</text>
</comment>
<evidence type="ECO:0000256" key="8">
    <source>
        <dbReference type="ARBA" id="ARBA00022801"/>
    </source>
</evidence>
<dbReference type="CDD" id="cd10030">
    <property type="entry name" value="UDG-F4_TTUDGA_SPO1dp_like"/>
    <property type="match status" value="1"/>
</dbReference>
<evidence type="ECO:0000256" key="2">
    <source>
        <dbReference type="ARBA" id="ARBA00006521"/>
    </source>
</evidence>
<feature type="domain" description="Uracil-DNA glycosylase-like" evidence="12">
    <location>
        <begin position="66"/>
        <end position="212"/>
    </location>
</feature>
<dbReference type="SMART" id="SM00987">
    <property type="entry name" value="UreE_C"/>
    <property type="match status" value="1"/>
</dbReference>
<keyword evidence="5" id="KW-0004">4Fe-4S</keyword>
<dbReference type="HOGENOM" id="CLU_044815_1_3_0"/>
<reference evidence="14" key="2">
    <citation type="submission" date="2011-06" db="EMBL/GenBank/DDBJ databases">
        <title>The complete genome of Flexistipes sinusarabici DSM 4947.</title>
        <authorList>
            <person name="Lucas S."/>
            <person name="Han J."/>
            <person name="Lapidus A."/>
            <person name="Bruce D."/>
            <person name="Goodwin L."/>
            <person name="Pitluck S."/>
            <person name="Peters L."/>
            <person name="Kyrpides N."/>
            <person name="Mavromatis K."/>
            <person name="Ivanova N."/>
            <person name="Mikhailova N."/>
            <person name="Chertkov O."/>
            <person name="Detter J.C."/>
            <person name="Tapia R."/>
            <person name="Han C."/>
            <person name="Land M."/>
            <person name="Hauser L."/>
            <person name="Markowitz V."/>
            <person name="Cheng J.-F."/>
            <person name="Hugenholtz P."/>
            <person name="Woyke T."/>
            <person name="Wu D."/>
            <person name="Spring S."/>
            <person name="Schroeder M."/>
            <person name="Brambilla E."/>
            <person name="Klenk H.-P."/>
            <person name="Eisen J.A."/>
        </authorList>
    </citation>
    <scope>NUCLEOTIDE SEQUENCE [LARGE SCALE GENOMIC DNA]</scope>
    <source>
        <strain evidence="14">DSM 4947 / MAS 10</strain>
    </source>
</reference>
<dbReference type="InterPro" id="IPR051536">
    <property type="entry name" value="UDG_Type-4/5"/>
</dbReference>
<dbReference type="PANTHER" id="PTHR33693">
    <property type="entry name" value="TYPE-5 URACIL-DNA GLYCOSYLASE"/>
    <property type="match status" value="1"/>
</dbReference>
<dbReference type="PANTHER" id="PTHR33693:SF1">
    <property type="entry name" value="TYPE-4 URACIL-DNA GLYCOSYLASE"/>
    <property type="match status" value="1"/>
</dbReference>
<dbReference type="STRING" id="717231.Flexsi_1562"/>